<dbReference type="Gene3D" id="1.20.1290.10">
    <property type="entry name" value="AhpD-like"/>
    <property type="match status" value="1"/>
</dbReference>
<keyword evidence="1" id="KW-0560">Oxidoreductase</keyword>
<dbReference type="SUPFAM" id="SSF69118">
    <property type="entry name" value="AhpD-like"/>
    <property type="match status" value="1"/>
</dbReference>
<evidence type="ECO:0000313" key="2">
    <source>
        <dbReference type="Proteomes" id="UP000198412"/>
    </source>
</evidence>
<dbReference type="OrthoDB" id="9808310at2"/>
<dbReference type="InterPro" id="IPR029032">
    <property type="entry name" value="AhpD-like"/>
</dbReference>
<dbReference type="GO" id="GO:0004601">
    <property type="term" value="F:peroxidase activity"/>
    <property type="evidence" value="ECO:0007669"/>
    <property type="project" value="UniProtKB-KW"/>
</dbReference>
<name>A0A238ZLQ9_9FLAO</name>
<dbReference type="PANTHER" id="PTHR35446">
    <property type="entry name" value="SI:CH211-175M2.5"/>
    <property type="match status" value="1"/>
</dbReference>
<reference evidence="2" key="1">
    <citation type="submission" date="2017-06" db="EMBL/GenBank/DDBJ databases">
        <authorList>
            <person name="Varghese N."/>
            <person name="Submissions S."/>
        </authorList>
    </citation>
    <scope>NUCLEOTIDE SEQUENCE [LARGE SCALE GENOMIC DNA]</scope>
    <source>
        <strain evidence="2">DSM 27993</strain>
    </source>
</reference>
<organism evidence="1 2">
    <name type="scientific">Lutibacter flavus</name>
    <dbReference type="NCBI Taxonomy" id="691689"/>
    <lineage>
        <taxon>Bacteria</taxon>
        <taxon>Pseudomonadati</taxon>
        <taxon>Bacteroidota</taxon>
        <taxon>Flavobacteriia</taxon>
        <taxon>Flavobacteriales</taxon>
        <taxon>Flavobacteriaceae</taxon>
        <taxon>Lutibacter</taxon>
    </lineage>
</organism>
<dbReference type="RefSeq" id="WP_089379640.1">
    <property type="nucleotide sequence ID" value="NZ_FZNX01000007.1"/>
</dbReference>
<protein>
    <submittedName>
        <fullName evidence="1">Uncharacterized peroxidase-related enzyme</fullName>
    </submittedName>
</protein>
<dbReference type="EMBL" id="FZNX01000007">
    <property type="protein sequence ID" value="SNR83908.1"/>
    <property type="molecule type" value="Genomic_DNA"/>
</dbReference>
<proteinExistence type="predicted"/>
<accession>A0A238ZLQ9</accession>
<keyword evidence="2" id="KW-1185">Reference proteome</keyword>
<dbReference type="AlphaFoldDB" id="A0A238ZLQ9"/>
<evidence type="ECO:0000313" key="1">
    <source>
        <dbReference type="EMBL" id="SNR83908.1"/>
    </source>
</evidence>
<keyword evidence="1" id="KW-0575">Peroxidase</keyword>
<gene>
    <name evidence="1" type="ORF">SAMN04488111_3391</name>
</gene>
<dbReference type="Proteomes" id="UP000198412">
    <property type="component" value="Unassembled WGS sequence"/>
</dbReference>
<sequence length="198" mass="22636">MPFFKHLDDLSDITDITFNDRKRLGPMDKVSQRIMRGKSTFTSVEKEMMAAYVSGLNACSFCFGSHKIVAQQFGANPKIIEKLIDNIETAPVENKLKPIFKYLKKLTLSPSEIVQRDVDLVLIAGWFEDDLYDAILIGCLFNFYNRLLDGHGVRGNKAIYQFGGQHLHKKGYSVPWFIGLIKNQIKKSNLKKIKTFNK</sequence>
<dbReference type="PANTHER" id="PTHR35446:SF2">
    <property type="entry name" value="CARBOXYMUCONOLACTONE DECARBOXYLASE-LIKE DOMAIN-CONTAINING PROTEIN"/>
    <property type="match status" value="1"/>
</dbReference>